<keyword evidence="3" id="KW-0813">Transport</keyword>
<evidence type="ECO:0000256" key="7">
    <source>
        <dbReference type="ARBA" id="ARBA00023315"/>
    </source>
</evidence>
<protein>
    <submittedName>
        <fullName evidence="13">Carnitine O-palmitoyltransferase 2, mitochondrial-like isoform X1</fullName>
    </submittedName>
</protein>
<comment type="similarity">
    <text evidence="2 10">Belongs to the carnitine/choline acetyltransferase family.</text>
</comment>
<evidence type="ECO:0000313" key="13">
    <source>
        <dbReference type="RefSeq" id="XP_022107813.1"/>
    </source>
</evidence>
<evidence type="ECO:0000256" key="10">
    <source>
        <dbReference type="RuleBase" id="RU003801"/>
    </source>
</evidence>
<feature type="active site" description="Proton acceptor" evidence="9">
    <location>
        <position position="393"/>
    </location>
</feature>
<dbReference type="Proteomes" id="UP000694845">
    <property type="component" value="Unplaced"/>
</dbReference>
<gene>
    <name evidence="13" type="primary">LOC110988522</name>
</gene>
<evidence type="ECO:0000256" key="9">
    <source>
        <dbReference type="PIRSR" id="PIRSR600542-1"/>
    </source>
</evidence>
<dbReference type="InterPro" id="IPR042572">
    <property type="entry name" value="Carn_acyl_trans_N"/>
</dbReference>
<evidence type="ECO:0000313" key="12">
    <source>
        <dbReference type="Proteomes" id="UP000694845"/>
    </source>
</evidence>
<name>A0A8B7ZQF6_ACAPL</name>
<evidence type="ECO:0000256" key="8">
    <source>
        <dbReference type="ARBA" id="ARBA00048999"/>
    </source>
</evidence>
<dbReference type="KEGG" id="aplc:110988522"/>
<dbReference type="Gene3D" id="1.20.1280.180">
    <property type="match status" value="1"/>
</dbReference>
<dbReference type="Gene3D" id="3.30.559.70">
    <property type="entry name" value="Choline/Carnitine o-acyltransferase, domain 2"/>
    <property type="match status" value="1"/>
</dbReference>
<evidence type="ECO:0000256" key="4">
    <source>
        <dbReference type="ARBA" id="ARBA00022679"/>
    </source>
</evidence>
<proteinExistence type="inferred from homology"/>
<dbReference type="PANTHER" id="PTHR22589">
    <property type="entry name" value="CARNITINE O-ACYLTRANSFERASE"/>
    <property type="match status" value="1"/>
</dbReference>
<dbReference type="GO" id="GO:0004095">
    <property type="term" value="F:carnitine O-palmitoyltransferase activity"/>
    <property type="evidence" value="ECO:0007669"/>
    <property type="project" value="TreeGrafter"/>
</dbReference>
<dbReference type="InterPro" id="IPR039551">
    <property type="entry name" value="Cho/carn_acyl_trans"/>
</dbReference>
<evidence type="ECO:0000256" key="3">
    <source>
        <dbReference type="ARBA" id="ARBA00022448"/>
    </source>
</evidence>
<evidence type="ECO:0000259" key="11">
    <source>
        <dbReference type="Pfam" id="PF00755"/>
    </source>
</evidence>
<dbReference type="PANTHER" id="PTHR22589:SF16">
    <property type="entry name" value="CARNITINE O-PALMITOYLTRANSFERASE 2, MITOCHONDRIAL"/>
    <property type="match status" value="1"/>
</dbReference>
<dbReference type="InterPro" id="IPR000542">
    <property type="entry name" value="Carn_acyl_trans"/>
</dbReference>
<comment type="catalytic activity">
    <reaction evidence="8">
        <text>4,8-dimethylnonanoyl-CoA + (R)-carnitine = O-4,8-dimethylnonanoyl-(R)-carnitine + CoA</text>
        <dbReference type="Rhea" id="RHEA:44860"/>
        <dbReference type="ChEBI" id="CHEBI:16347"/>
        <dbReference type="ChEBI" id="CHEBI:57287"/>
        <dbReference type="ChEBI" id="CHEBI:77061"/>
        <dbReference type="ChEBI" id="CHEBI:84654"/>
    </reaction>
</comment>
<reference evidence="13" key="1">
    <citation type="submission" date="2025-08" db="UniProtKB">
        <authorList>
            <consortium name="RefSeq"/>
        </authorList>
    </citation>
    <scope>IDENTIFICATION</scope>
</reference>
<keyword evidence="4 10" id="KW-0808">Transferase</keyword>
<dbReference type="Gene3D" id="3.30.559.10">
    <property type="entry name" value="Chloramphenicol acetyltransferase-like domain"/>
    <property type="match status" value="1"/>
</dbReference>
<organism evidence="12 13">
    <name type="scientific">Acanthaster planci</name>
    <name type="common">Crown-of-thorns starfish</name>
    <dbReference type="NCBI Taxonomy" id="133434"/>
    <lineage>
        <taxon>Eukaryota</taxon>
        <taxon>Metazoa</taxon>
        <taxon>Echinodermata</taxon>
        <taxon>Eleutherozoa</taxon>
        <taxon>Asterozoa</taxon>
        <taxon>Asteroidea</taxon>
        <taxon>Valvatacea</taxon>
        <taxon>Valvatida</taxon>
        <taxon>Acanthasteridae</taxon>
        <taxon>Acanthaster</taxon>
    </lineage>
</organism>
<evidence type="ECO:0000256" key="1">
    <source>
        <dbReference type="ARBA" id="ARBA00005005"/>
    </source>
</evidence>
<keyword evidence="5" id="KW-0276">Fatty acid metabolism</keyword>
<dbReference type="GO" id="GO:0006635">
    <property type="term" value="P:fatty acid beta-oxidation"/>
    <property type="evidence" value="ECO:0007669"/>
    <property type="project" value="UniProtKB-UniPathway"/>
</dbReference>
<comment type="pathway">
    <text evidence="1">Lipid metabolism; fatty acid beta-oxidation.</text>
</comment>
<dbReference type="InterPro" id="IPR023213">
    <property type="entry name" value="CAT-like_dom_sf"/>
</dbReference>
<dbReference type="PROSITE" id="PS00440">
    <property type="entry name" value="ACYLTRANSF_C_2"/>
    <property type="match status" value="1"/>
</dbReference>
<dbReference type="Pfam" id="PF00755">
    <property type="entry name" value="Carn_acyltransf"/>
    <property type="match status" value="1"/>
</dbReference>
<dbReference type="CTD" id="1376"/>
<evidence type="ECO:0000256" key="2">
    <source>
        <dbReference type="ARBA" id="ARBA00005232"/>
    </source>
</evidence>
<feature type="domain" description="Choline/carnitine acyltransferase" evidence="11">
    <location>
        <begin position="71"/>
        <end position="661"/>
    </location>
</feature>
<dbReference type="GO" id="GO:0005739">
    <property type="term" value="C:mitochondrion"/>
    <property type="evidence" value="ECO:0007669"/>
    <property type="project" value="TreeGrafter"/>
</dbReference>
<evidence type="ECO:0000256" key="6">
    <source>
        <dbReference type="ARBA" id="ARBA00023098"/>
    </source>
</evidence>
<dbReference type="OrthoDB" id="240216at2759"/>
<keyword evidence="12" id="KW-1185">Reference proteome</keyword>
<dbReference type="RefSeq" id="XP_022107813.1">
    <property type="nucleotide sequence ID" value="XM_022252121.1"/>
</dbReference>
<dbReference type="InterPro" id="IPR042231">
    <property type="entry name" value="Cho/carn_acyl_trans_2"/>
</dbReference>
<keyword evidence="6" id="KW-0443">Lipid metabolism</keyword>
<accession>A0A8B7ZQF6</accession>
<dbReference type="AlphaFoldDB" id="A0A8B7ZQF6"/>
<evidence type="ECO:0000256" key="5">
    <source>
        <dbReference type="ARBA" id="ARBA00022832"/>
    </source>
</evidence>
<dbReference type="SUPFAM" id="SSF52777">
    <property type="entry name" value="CoA-dependent acyltransferases"/>
    <property type="match status" value="2"/>
</dbReference>
<sequence length="681" mass="76803">MAGICKFRSTIDISKKHCRHVFLKRLKMHLPLASCVMESHGVRYLSSGPDPDFLHESIIPTMHFQRSLPRLPIPKLVDTCRRYLASQKPLLTEDQFAHTKAMVESFRHNEGPDLDMLLRIEDKQNKHTNYISGAWFDMYLKDRQSIVLNYNPFITYNNDPRPENMDQLIRATNMVISAARLMKTMRANVLEPELFHLNPKKTDTDSFKRMASRMPESIASYYAILNKAFPLDMSQYFRLFNSSRVPLYGRDDFATDPTAKQVLAIRNGNFYTFDILDKDGNILPPSVIHANISYILQDGAPPPEHPLGFLTSENRNTWARLRQHMAGLSASNAESLRRIDTAMLCLCLDDVSPDTPESMTRHMLHGNGSNRWYDKSIQVILCKNGMMGVNFEHAWGDGVAVLRFFNEVYKDNSEKPAVGPDSQPANVDAAENVQSIRFDLDVAMKDSIQKARDGFHAMTSRLGVCAKQNFLFGRDYLKSTEISPDSLMQLSFQIGFYTLTGQTAPTYESCSTAAFKHGRTETLRPATMETKQCAMAFQKDSGVSAQEKRALLKACSDKHYGLTKEALMGKGWDRHLFGLRKLAERDFALPEMFTDPAYANINHIILSTSTLASPAVLIGGFAPVTPNGFGIGYGMNSNNLGVNITSYPESHSVDDFVECINRSWEDMYEVLSTTTAPPKKK</sequence>
<dbReference type="GeneID" id="110988522"/>
<keyword evidence="7 10" id="KW-0012">Acyltransferase</keyword>
<dbReference type="FunFam" id="1.10.275.20:FF:000001">
    <property type="entry name" value="carnitine O-palmitoyltransferase 2, mitochondrial"/>
    <property type="match status" value="1"/>
</dbReference>
<dbReference type="OMA" id="HILVMRR"/>
<dbReference type="UniPathway" id="UPA00659"/>
<dbReference type="Gene3D" id="1.10.275.20">
    <property type="entry name" value="Choline/Carnitine o-acyltransferase"/>
    <property type="match status" value="1"/>
</dbReference>